<protein>
    <submittedName>
        <fullName evidence="1">Galactose mutarotase</fullName>
    </submittedName>
</protein>
<dbReference type="RefSeq" id="WP_084408682.1">
    <property type="nucleotide sequence ID" value="NZ_FWXR01000002.1"/>
</dbReference>
<evidence type="ECO:0000313" key="2">
    <source>
        <dbReference type="Proteomes" id="UP000192656"/>
    </source>
</evidence>
<name>A0A1W1Z6U6_9HYPH</name>
<gene>
    <name evidence="1" type="ORF">SAMN06297251_102231</name>
</gene>
<reference evidence="1 2" key="1">
    <citation type="submission" date="2017-04" db="EMBL/GenBank/DDBJ databases">
        <authorList>
            <person name="Afonso C.L."/>
            <person name="Miller P.J."/>
            <person name="Scott M.A."/>
            <person name="Spackman E."/>
            <person name="Goraichik I."/>
            <person name="Dimitrov K.M."/>
            <person name="Suarez D.L."/>
            <person name="Swayne D.E."/>
        </authorList>
    </citation>
    <scope>NUCLEOTIDE SEQUENCE [LARGE SCALE GENOMIC DNA]</scope>
    <source>
        <strain evidence="1 2">CGMCC 1.10972</strain>
    </source>
</reference>
<dbReference type="GO" id="GO:0030246">
    <property type="term" value="F:carbohydrate binding"/>
    <property type="evidence" value="ECO:0007669"/>
    <property type="project" value="InterPro"/>
</dbReference>
<dbReference type="STRING" id="937218.SAMN06297251_102231"/>
<accession>A0A1W1Z6U6</accession>
<dbReference type="CDD" id="cd09024">
    <property type="entry name" value="Aldose_epim_lacX"/>
    <property type="match status" value="1"/>
</dbReference>
<dbReference type="InterPro" id="IPR008183">
    <property type="entry name" value="Aldose_1/G6P_1-epimerase"/>
</dbReference>
<dbReference type="InterPro" id="IPR011013">
    <property type="entry name" value="Gal_mutarotase_sf_dom"/>
</dbReference>
<dbReference type="Proteomes" id="UP000192656">
    <property type="component" value="Unassembled WGS sequence"/>
</dbReference>
<dbReference type="InterPro" id="IPR037481">
    <property type="entry name" value="LacX"/>
</dbReference>
<evidence type="ECO:0000313" key="1">
    <source>
        <dbReference type="EMBL" id="SMC44096.1"/>
    </source>
</evidence>
<dbReference type="OrthoDB" id="9795355at2"/>
<dbReference type="AlphaFoldDB" id="A0A1W1Z6U6"/>
<dbReference type="EMBL" id="FWXR01000002">
    <property type="protein sequence ID" value="SMC44096.1"/>
    <property type="molecule type" value="Genomic_DNA"/>
</dbReference>
<dbReference type="InterPro" id="IPR014718">
    <property type="entry name" value="GH-type_carb-bd"/>
</dbReference>
<proteinExistence type="predicted"/>
<sequence>MTDRFALKAEGVSAVVKAEGAELVSLKDAGGDELLWQAGPEWPRHAPVLFPVVGRLSGDTLRHDGQSYAMGQHGFARDRLFEAVEIGDDRLVMRLRDDAQSRAVYPFPFILDLIYAVAGASLSVTTRVTNPGETKLACGVGAHPGFRWPLANGVAKERHRIVFDTQETGSALGVEAGLLSAPKPLPFDGRVLPLSETLFERDALVMPNVASRSVSYDALTEAGDVLRSLAVSWEGFGDLGIWSKPGGAPFVCIEPWYSMASPVDFDGDIFDKPGILVLDAGDSRELTWRVAL</sequence>
<organism evidence="1 2">
    <name type="scientific">Fulvimarina manganoxydans</name>
    <dbReference type="NCBI Taxonomy" id="937218"/>
    <lineage>
        <taxon>Bacteria</taxon>
        <taxon>Pseudomonadati</taxon>
        <taxon>Pseudomonadota</taxon>
        <taxon>Alphaproteobacteria</taxon>
        <taxon>Hyphomicrobiales</taxon>
        <taxon>Aurantimonadaceae</taxon>
        <taxon>Fulvimarina</taxon>
    </lineage>
</organism>
<dbReference type="Gene3D" id="2.70.98.10">
    <property type="match status" value="1"/>
</dbReference>
<dbReference type="Pfam" id="PF01263">
    <property type="entry name" value="Aldose_epim"/>
    <property type="match status" value="1"/>
</dbReference>
<dbReference type="GO" id="GO:0016853">
    <property type="term" value="F:isomerase activity"/>
    <property type="evidence" value="ECO:0007669"/>
    <property type="project" value="InterPro"/>
</dbReference>
<dbReference type="SUPFAM" id="SSF74650">
    <property type="entry name" value="Galactose mutarotase-like"/>
    <property type="match status" value="1"/>
</dbReference>
<keyword evidence="2" id="KW-1185">Reference proteome</keyword>
<dbReference type="GO" id="GO:0005975">
    <property type="term" value="P:carbohydrate metabolic process"/>
    <property type="evidence" value="ECO:0007669"/>
    <property type="project" value="InterPro"/>
</dbReference>